<dbReference type="PROSITE" id="PS51304">
    <property type="entry name" value="GALECTIN"/>
    <property type="match status" value="1"/>
</dbReference>
<evidence type="ECO:0000259" key="3">
    <source>
        <dbReference type="PROSITE" id="PS51304"/>
    </source>
</evidence>
<protein>
    <recommendedName>
        <fullName evidence="2">Galectin</fullName>
    </recommendedName>
</protein>
<name>A0A368G364_ANCCA</name>
<dbReference type="OrthoDB" id="5784299at2759"/>
<sequence>MILGNFRMTAGNNQPRPAIEFVQEVFYPETPIEFLVTEFTHVRRIRIVLRCRKRADYKFYINLKNGEDIVMQMDPRVREKRIIFNSFYNGHWQVEETAPMMGGYFIADTYYTVDLVPTRFHSVFVYIDGRFTYEFRERQPGFKVRSLGIGGDVQVHSVHFT</sequence>
<evidence type="ECO:0000313" key="5">
    <source>
        <dbReference type="Proteomes" id="UP000252519"/>
    </source>
</evidence>
<dbReference type="Pfam" id="PF00337">
    <property type="entry name" value="Gal-bind_lectin"/>
    <property type="match status" value="1"/>
</dbReference>
<keyword evidence="1 2" id="KW-0430">Lectin</keyword>
<dbReference type="EMBL" id="JOJR01000371">
    <property type="protein sequence ID" value="RCN38874.1"/>
    <property type="molecule type" value="Genomic_DNA"/>
</dbReference>
<reference evidence="4 5" key="1">
    <citation type="submission" date="2014-10" db="EMBL/GenBank/DDBJ databases">
        <title>Draft genome of the hookworm Ancylostoma caninum.</title>
        <authorList>
            <person name="Mitreva M."/>
        </authorList>
    </citation>
    <scope>NUCLEOTIDE SEQUENCE [LARGE SCALE GENOMIC DNA]</scope>
    <source>
        <strain evidence="4 5">Baltimore</strain>
    </source>
</reference>
<dbReference type="STRING" id="29170.A0A368G364"/>
<evidence type="ECO:0000313" key="4">
    <source>
        <dbReference type="EMBL" id="RCN38874.1"/>
    </source>
</evidence>
<dbReference type="CDD" id="cd00070">
    <property type="entry name" value="GLECT"/>
    <property type="match status" value="1"/>
</dbReference>
<evidence type="ECO:0000256" key="1">
    <source>
        <dbReference type="ARBA" id="ARBA00022734"/>
    </source>
</evidence>
<dbReference type="InterPro" id="IPR013320">
    <property type="entry name" value="ConA-like_dom_sf"/>
</dbReference>
<accession>A0A368G364</accession>
<proteinExistence type="predicted"/>
<dbReference type="PANTHER" id="PTHR11346">
    <property type="entry name" value="GALECTIN"/>
    <property type="match status" value="1"/>
</dbReference>
<dbReference type="InterPro" id="IPR001079">
    <property type="entry name" value="Galectin_CRD"/>
</dbReference>
<gene>
    <name evidence="4" type="ORF">ANCCAN_15219</name>
</gene>
<organism evidence="4 5">
    <name type="scientific">Ancylostoma caninum</name>
    <name type="common">Dog hookworm</name>
    <dbReference type="NCBI Taxonomy" id="29170"/>
    <lineage>
        <taxon>Eukaryota</taxon>
        <taxon>Metazoa</taxon>
        <taxon>Ecdysozoa</taxon>
        <taxon>Nematoda</taxon>
        <taxon>Chromadorea</taxon>
        <taxon>Rhabditida</taxon>
        <taxon>Rhabditina</taxon>
        <taxon>Rhabditomorpha</taxon>
        <taxon>Strongyloidea</taxon>
        <taxon>Ancylostomatidae</taxon>
        <taxon>Ancylostomatinae</taxon>
        <taxon>Ancylostoma</taxon>
    </lineage>
</organism>
<dbReference type="SUPFAM" id="SSF49899">
    <property type="entry name" value="Concanavalin A-like lectins/glucanases"/>
    <property type="match status" value="1"/>
</dbReference>
<dbReference type="PANTHER" id="PTHR11346:SF176">
    <property type="entry name" value="32 KDA BETA-GALACTOSIDE-BINDING LECTIN LEC-3"/>
    <property type="match status" value="1"/>
</dbReference>
<dbReference type="Gene3D" id="2.60.120.200">
    <property type="match status" value="1"/>
</dbReference>
<evidence type="ECO:0000256" key="2">
    <source>
        <dbReference type="RuleBase" id="RU102079"/>
    </source>
</evidence>
<comment type="caution">
    <text evidence="4">The sequence shown here is derived from an EMBL/GenBank/DDBJ whole genome shotgun (WGS) entry which is preliminary data.</text>
</comment>
<dbReference type="InterPro" id="IPR044156">
    <property type="entry name" value="Galectin-like"/>
</dbReference>
<dbReference type="Proteomes" id="UP000252519">
    <property type="component" value="Unassembled WGS sequence"/>
</dbReference>
<dbReference type="SMART" id="SM00276">
    <property type="entry name" value="GLECT"/>
    <property type="match status" value="1"/>
</dbReference>
<keyword evidence="5" id="KW-1185">Reference proteome</keyword>
<dbReference type="GO" id="GO:0030246">
    <property type="term" value="F:carbohydrate binding"/>
    <property type="evidence" value="ECO:0007669"/>
    <property type="project" value="UniProtKB-UniRule"/>
</dbReference>
<dbReference type="AlphaFoldDB" id="A0A368G364"/>
<dbReference type="SMART" id="SM00908">
    <property type="entry name" value="Gal-bind_lectin"/>
    <property type="match status" value="1"/>
</dbReference>
<feature type="domain" description="Galectin" evidence="3">
    <location>
        <begin position="31"/>
        <end position="161"/>
    </location>
</feature>